<dbReference type="CDD" id="cd01949">
    <property type="entry name" value="GGDEF"/>
    <property type="match status" value="1"/>
</dbReference>
<dbReference type="EMBL" id="UOFR01000062">
    <property type="protein sequence ID" value="VAW98674.1"/>
    <property type="molecule type" value="Genomic_DNA"/>
</dbReference>
<dbReference type="NCBIfam" id="TIGR00254">
    <property type="entry name" value="GGDEF"/>
    <property type="match status" value="1"/>
</dbReference>
<evidence type="ECO:0000256" key="5">
    <source>
        <dbReference type="ARBA" id="ARBA00023136"/>
    </source>
</evidence>
<evidence type="ECO:0000256" key="1">
    <source>
        <dbReference type="ARBA" id="ARBA00004651"/>
    </source>
</evidence>
<protein>
    <submittedName>
        <fullName evidence="10">Diguanylate cyclase/phosphodiesterase (GGDEF &amp; EAL domains) with PAS/PAC sensor(S)</fullName>
    </submittedName>
</protein>
<reference evidence="10" key="1">
    <citation type="submission" date="2018-06" db="EMBL/GenBank/DDBJ databases">
        <authorList>
            <person name="Zhirakovskaya E."/>
        </authorList>
    </citation>
    <scope>NUCLEOTIDE SEQUENCE</scope>
</reference>
<accession>A0A3B1AXE5</accession>
<keyword evidence="2" id="KW-1003">Cell membrane</keyword>
<feature type="domain" description="HAMP" evidence="8">
    <location>
        <begin position="312"/>
        <end position="367"/>
    </location>
</feature>
<dbReference type="InterPro" id="IPR029787">
    <property type="entry name" value="Nucleotide_cyclase"/>
</dbReference>
<dbReference type="GO" id="GO:0007165">
    <property type="term" value="P:signal transduction"/>
    <property type="evidence" value="ECO:0007669"/>
    <property type="project" value="InterPro"/>
</dbReference>
<dbReference type="FunFam" id="3.30.70.270:FF:000001">
    <property type="entry name" value="Diguanylate cyclase domain protein"/>
    <property type="match status" value="1"/>
</dbReference>
<dbReference type="AlphaFoldDB" id="A0A3B1AXE5"/>
<evidence type="ECO:0000256" key="2">
    <source>
        <dbReference type="ARBA" id="ARBA00022475"/>
    </source>
</evidence>
<dbReference type="Gene3D" id="3.30.450.20">
    <property type="entry name" value="PAS domain"/>
    <property type="match status" value="1"/>
</dbReference>
<dbReference type="SMART" id="SM00267">
    <property type="entry name" value="GGDEF"/>
    <property type="match status" value="1"/>
</dbReference>
<keyword evidence="5 7" id="KW-0472">Membrane</keyword>
<name>A0A3B1AXE5_9ZZZZ</name>
<evidence type="ECO:0000256" key="7">
    <source>
        <dbReference type="SAM" id="Phobius"/>
    </source>
</evidence>
<evidence type="ECO:0000256" key="6">
    <source>
        <dbReference type="SAM" id="Coils"/>
    </source>
</evidence>
<feature type="domain" description="GGDEF" evidence="9">
    <location>
        <begin position="428"/>
        <end position="561"/>
    </location>
</feature>
<dbReference type="Gene3D" id="6.10.340.10">
    <property type="match status" value="1"/>
</dbReference>
<dbReference type="PROSITE" id="PS50885">
    <property type="entry name" value="HAMP"/>
    <property type="match status" value="1"/>
</dbReference>
<dbReference type="InterPro" id="IPR050469">
    <property type="entry name" value="Diguanylate_Cyclase"/>
</dbReference>
<dbReference type="PANTHER" id="PTHR45138">
    <property type="entry name" value="REGULATORY COMPONENTS OF SENSORY TRANSDUCTION SYSTEM"/>
    <property type="match status" value="1"/>
</dbReference>
<dbReference type="CDD" id="cd18773">
    <property type="entry name" value="PDC1_HK_sensor"/>
    <property type="match status" value="1"/>
</dbReference>
<dbReference type="InterPro" id="IPR003660">
    <property type="entry name" value="HAMP_dom"/>
</dbReference>
<dbReference type="PROSITE" id="PS50887">
    <property type="entry name" value="GGDEF"/>
    <property type="match status" value="1"/>
</dbReference>
<keyword evidence="6" id="KW-0175">Coiled coil</keyword>
<comment type="subcellular location">
    <subcellularLocation>
        <location evidence="1">Cell membrane</location>
        <topology evidence="1">Multi-pass membrane protein</topology>
    </subcellularLocation>
</comment>
<dbReference type="Pfam" id="PF02743">
    <property type="entry name" value="dCache_1"/>
    <property type="match status" value="1"/>
</dbReference>
<dbReference type="InterPro" id="IPR043128">
    <property type="entry name" value="Rev_trsase/Diguanyl_cyclase"/>
</dbReference>
<dbReference type="InterPro" id="IPR000160">
    <property type="entry name" value="GGDEF_dom"/>
</dbReference>
<gene>
    <name evidence="10" type="ORF">MNBD_GAMMA21-2455</name>
</gene>
<dbReference type="GO" id="GO:0052621">
    <property type="term" value="F:diguanylate cyclase activity"/>
    <property type="evidence" value="ECO:0007669"/>
    <property type="project" value="TreeGrafter"/>
</dbReference>
<dbReference type="SUPFAM" id="SSF55073">
    <property type="entry name" value="Nucleotide cyclase"/>
    <property type="match status" value="1"/>
</dbReference>
<dbReference type="GO" id="GO:0005886">
    <property type="term" value="C:plasma membrane"/>
    <property type="evidence" value="ECO:0007669"/>
    <property type="project" value="UniProtKB-SubCell"/>
</dbReference>
<evidence type="ECO:0000256" key="4">
    <source>
        <dbReference type="ARBA" id="ARBA00022989"/>
    </source>
</evidence>
<dbReference type="PANTHER" id="PTHR45138:SF9">
    <property type="entry name" value="DIGUANYLATE CYCLASE DGCM-RELATED"/>
    <property type="match status" value="1"/>
</dbReference>
<evidence type="ECO:0000259" key="8">
    <source>
        <dbReference type="PROSITE" id="PS50885"/>
    </source>
</evidence>
<dbReference type="Gene3D" id="3.30.70.270">
    <property type="match status" value="1"/>
</dbReference>
<evidence type="ECO:0000259" key="9">
    <source>
        <dbReference type="PROSITE" id="PS50887"/>
    </source>
</evidence>
<feature type="coiled-coil region" evidence="6">
    <location>
        <begin position="373"/>
        <end position="400"/>
    </location>
</feature>
<dbReference type="InterPro" id="IPR033479">
    <property type="entry name" value="dCache_1"/>
</dbReference>
<proteinExistence type="predicted"/>
<organism evidence="10">
    <name type="scientific">hydrothermal vent metagenome</name>
    <dbReference type="NCBI Taxonomy" id="652676"/>
    <lineage>
        <taxon>unclassified sequences</taxon>
        <taxon>metagenomes</taxon>
        <taxon>ecological metagenomes</taxon>
    </lineage>
</organism>
<dbReference type="Pfam" id="PF00990">
    <property type="entry name" value="GGDEF"/>
    <property type="match status" value="1"/>
</dbReference>
<feature type="transmembrane region" description="Helical" evidence="7">
    <location>
        <begin position="293"/>
        <end position="314"/>
    </location>
</feature>
<keyword evidence="4 7" id="KW-1133">Transmembrane helix</keyword>
<evidence type="ECO:0000256" key="3">
    <source>
        <dbReference type="ARBA" id="ARBA00022692"/>
    </source>
</evidence>
<evidence type="ECO:0000313" key="10">
    <source>
        <dbReference type="EMBL" id="VAW98674.1"/>
    </source>
</evidence>
<feature type="transmembrane region" description="Helical" evidence="7">
    <location>
        <begin position="15"/>
        <end position="36"/>
    </location>
</feature>
<keyword evidence="3 7" id="KW-0812">Transmembrane</keyword>
<dbReference type="CDD" id="cd12912">
    <property type="entry name" value="PDC2_MCP_like"/>
    <property type="match status" value="1"/>
</dbReference>
<sequence length="575" mass="64313">MTFINRLRALSVSRIMLLVTVTVAVLPVLILGIHLYSSAWENGWREIEEKHQLIAQNLAMPISTYVNDHKGMLAIMSETIPMMGLRSKKIQPLIDKTLTSMRGFRSLILLDLNGKIMNSASIGAQYTKKSANIMANEKCYLKIKKTGKWAISNVKPHPITGQPTIFMGQPVRNSKSQIIAVLLGELRIDYIEKIRKQVKFGKKGHSAIVDRSGHVLAHPNPDWMAEIKDLTSWPIVQKMMAGETGVTTFYSSFMKENMVAGYAAVPEIGWGIMVPQPESEVAEQVNRLMRQHVYWGIAGLVIAILLALIVSHWVTGPLDKLAKAARELMHEGLDGNLPSITSHSPKEIKQLGTVLRALISSLQSSRDEVRGFNDSLTQRVDDATCKLREANERLEVAAQSDYLTEIPNRRYFEDCLQQALSRRSGDVDHFCVLLIDVDHFKQINDSYGHAAGDAVLNQVARILEREMRSGDLIARYGGDEFVTYMRCTREIGRQRAEEIHAAIENGTLTWDGKSIRITASVGLYCQVMGADEELKDVLQQADQAMYAAKKQGRNRVIDISEVKSYLNIVNGNVSD</sequence>